<evidence type="ECO:0000256" key="3">
    <source>
        <dbReference type="ARBA" id="ARBA00022475"/>
    </source>
</evidence>
<dbReference type="EMBL" id="JBHTMP010000006">
    <property type="protein sequence ID" value="MFD1320577.1"/>
    <property type="molecule type" value="Genomic_DNA"/>
</dbReference>
<evidence type="ECO:0000256" key="1">
    <source>
        <dbReference type="ARBA" id="ARBA00004651"/>
    </source>
</evidence>
<feature type="domain" description="Major facilitator superfamily (MFS) profile" evidence="8">
    <location>
        <begin position="28"/>
        <end position="520"/>
    </location>
</feature>
<dbReference type="SUPFAM" id="SSF103473">
    <property type="entry name" value="MFS general substrate transporter"/>
    <property type="match status" value="1"/>
</dbReference>
<keyword evidence="6 7" id="KW-0472">Membrane</keyword>
<feature type="transmembrane region" description="Helical" evidence="7">
    <location>
        <begin position="212"/>
        <end position="234"/>
    </location>
</feature>
<dbReference type="PANTHER" id="PTHR42718">
    <property type="entry name" value="MAJOR FACILITATOR SUPERFAMILY MULTIDRUG TRANSPORTER MFSC"/>
    <property type="match status" value="1"/>
</dbReference>
<feature type="transmembrane region" description="Helical" evidence="7">
    <location>
        <begin position="497"/>
        <end position="518"/>
    </location>
</feature>
<feature type="transmembrane region" description="Helical" evidence="7">
    <location>
        <begin position="29"/>
        <end position="51"/>
    </location>
</feature>
<accession>A0ABW3Y7Z1</accession>
<organism evidence="9 10">
    <name type="scientific">Micromonospora sonneratiae</name>
    <dbReference type="NCBI Taxonomy" id="1184706"/>
    <lineage>
        <taxon>Bacteria</taxon>
        <taxon>Bacillati</taxon>
        <taxon>Actinomycetota</taxon>
        <taxon>Actinomycetes</taxon>
        <taxon>Micromonosporales</taxon>
        <taxon>Micromonosporaceae</taxon>
        <taxon>Micromonospora</taxon>
    </lineage>
</organism>
<evidence type="ECO:0000313" key="9">
    <source>
        <dbReference type="EMBL" id="MFD1320577.1"/>
    </source>
</evidence>
<feature type="transmembrane region" description="Helical" evidence="7">
    <location>
        <begin position="63"/>
        <end position="82"/>
    </location>
</feature>
<evidence type="ECO:0000313" key="10">
    <source>
        <dbReference type="Proteomes" id="UP001597260"/>
    </source>
</evidence>
<dbReference type="InterPro" id="IPR036259">
    <property type="entry name" value="MFS_trans_sf"/>
</dbReference>
<proteinExistence type="predicted"/>
<keyword evidence="3" id="KW-1003">Cell membrane</keyword>
<feature type="transmembrane region" description="Helical" evidence="7">
    <location>
        <begin position="327"/>
        <end position="345"/>
    </location>
</feature>
<dbReference type="CDD" id="cd17321">
    <property type="entry name" value="MFS_MMR_MDR_like"/>
    <property type="match status" value="1"/>
</dbReference>
<comment type="caution">
    <text evidence="9">The sequence shown here is derived from an EMBL/GenBank/DDBJ whole genome shotgun (WGS) entry which is preliminary data.</text>
</comment>
<keyword evidence="2" id="KW-0813">Transport</keyword>
<evidence type="ECO:0000256" key="2">
    <source>
        <dbReference type="ARBA" id="ARBA00022448"/>
    </source>
</evidence>
<dbReference type="InterPro" id="IPR020846">
    <property type="entry name" value="MFS_dom"/>
</dbReference>
<dbReference type="RefSeq" id="WP_377567712.1">
    <property type="nucleotide sequence ID" value="NZ_JBHTMP010000006.1"/>
</dbReference>
<feature type="transmembrane region" description="Helical" evidence="7">
    <location>
        <begin position="352"/>
        <end position="371"/>
    </location>
</feature>
<evidence type="ECO:0000256" key="6">
    <source>
        <dbReference type="ARBA" id="ARBA00023136"/>
    </source>
</evidence>
<evidence type="ECO:0000256" key="4">
    <source>
        <dbReference type="ARBA" id="ARBA00022692"/>
    </source>
</evidence>
<dbReference type="Gene3D" id="1.20.1720.10">
    <property type="entry name" value="Multidrug resistance protein D"/>
    <property type="match status" value="1"/>
</dbReference>
<feature type="transmembrane region" description="Helical" evidence="7">
    <location>
        <begin position="286"/>
        <end position="307"/>
    </location>
</feature>
<sequence length="527" mass="54271">MSGSDLTTGHPGSDAVPNEHATRREWAGLALLVLPMLMLSTDLTVLFFALPTLSADLDPSATQTLWIVHVYGFLIAGFLVTMGRLGDRIGPRRLLLTGSAAFAAVSAVAAFSVSTEMLIAARALLGIAGAALMPSLFSLLRTMFRDDRQRRLAIAIMFSAFSVGGAIGPLVGGVLLEFFRWGSVFLINVPPMILLLLAGPRLLPERQERTPATLDLASVALSVAGMLAVVYGLQELAAGQERGTGSIWPNLAIVAGGVVVLASFVRRQRRLRNPLLDLALLTNRRTATSLVTLLLVGIGVVGTFYLFTQYLQWVAGLSPLQAGLWTLPYIAVNIGGAMLAPALTARLRPATVIAGGLTIAALGAVLVVMFAGTGTPLPLLVTATSVIGFGHGAATALVSDLIIANAPPEQTGSAAAAQEVGGELGTALGVAVGGAIGMQVYRTSLSGAMPPAVPESAAQAAQSSIHEGIAVAEDLDVHGPLLLDTVRNAVAHGLQTYAGVGAALTTLATVLVAAVLIARRGGSARTD</sequence>
<comment type="subcellular location">
    <subcellularLocation>
        <location evidence="1">Cell membrane</location>
        <topology evidence="1">Multi-pass membrane protein</topology>
    </subcellularLocation>
</comment>
<dbReference type="Gene3D" id="1.20.1250.20">
    <property type="entry name" value="MFS general substrate transporter like domains"/>
    <property type="match status" value="1"/>
</dbReference>
<keyword evidence="10" id="KW-1185">Reference proteome</keyword>
<dbReference type="PANTHER" id="PTHR42718:SF47">
    <property type="entry name" value="METHYL VIOLOGEN RESISTANCE PROTEIN SMVA"/>
    <property type="match status" value="1"/>
</dbReference>
<dbReference type="PROSITE" id="PS50850">
    <property type="entry name" value="MFS"/>
    <property type="match status" value="1"/>
</dbReference>
<feature type="transmembrane region" description="Helical" evidence="7">
    <location>
        <begin position="152"/>
        <end position="172"/>
    </location>
</feature>
<feature type="transmembrane region" description="Helical" evidence="7">
    <location>
        <begin position="119"/>
        <end position="140"/>
    </location>
</feature>
<dbReference type="InterPro" id="IPR011701">
    <property type="entry name" value="MFS"/>
</dbReference>
<evidence type="ECO:0000256" key="5">
    <source>
        <dbReference type="ARBA" id="ARBA00022989"/>
    </source>
</evidence>
<evidence type="ECO:0000259" key="8">
    <source>
        <dbReference type="PROSITE" id="PS50850"/>
    </source>
</evidence>
<dbReference type="Pfam" id="PF07690">
    <property type="entry name" value="MFS_1"/>
    <property type="match status" value="1"/>
</dbReference>
<gene>
    <name evidence="9" type="ORF">ACFQ4H_05660</name>
</gene>
<feature type="transmembrane region" description="Helical" evidence="7">
    <location>
        <begin position="246"/>
        <end position="265"/>
    </location>
</feature>
<keyword evidence="4 7" id="KW-0812">Transmembrane</keyword>
<reference evidence="10" key="1">
    <citation type="journal article" date="2019" name="Int. J. Syst. Evol. Microbiol.">
        <title>The Global Catalogue of Microorganisms (GCM) 10K type strain sequencing project: providing services to taxonomists for standard genome sequencing and annotation.</title>
        <authorList>
            <consortium name="The Broad Institute Genomics Platform"/>
            <consortium name="The Broad Institute Genome Sequencing Center for Infectious Disease"/>
            <person name="Wu L."/>
            <person name="Ma J."/>
        </authorList>
    </citation>
    <scope>NUCLEOTIDE SEQUENCE [LARGE SCALE GENOMIC DNA]</scope>
    <source>
        <strain evidence="10">JCM 31037</strain>
    </source>
</reference>
<dbReference type="Proteomes" id="UP001597260">
    <property type="component" value="Unassembled WGS sequence"/>
</dbReference>
<protein>
    <submittedName>
        <fullName evidence="9">MFS transporter</fullName>
    </submittedName>
</protein>
<keyword evidence="5 7" id="KW-1133">Transmembrane helix</keyword>
<feature type="transmembrane region" description="Helical" evidence="7">
    <location>
        <begin position="178"/>
        <end position="200"/>
    </location>
</feature>
<name>A0ABW3Y7Z1_9ACTN</name>
<evidence type="ECO:0000256" key="7">
    <source>
        <dbReference type="SAM" id="Phobius"/>
    </source>
</evidence>
<feature type="transmembrane region" description="Helical" evidence="7">
    <location>
        <begin position="94"/>
        <end position="113"/>
    </location>
</feature>